<keyword evidence="2" id="KW-0732">Signal</keyword>
<reference evidence="3" key="1">
    <citation type="submission" date="2020-08" db="EMBL/GenBank/DDBJ databases">
        <title>Genome public.</title>
        <authorList>
            <person name="Liu C."/>
            <person name="Sun Q."/>
        </authorList>
    </citation>
    <scope>NUCLEOTIDE SEQUENCE</scope>
    <source>
        <strain evidence="3">NSJ-63</strain>
    </source>
</reference>
<comment type="caution">
    <text evidence="3">The sequence shown here is derived from an EMBL/GenBank/DDBJ whole genome shotgun (WGS) entry which is preliminary data.</text>
</comment>
<proteinExistence type="predicted"/>
<feature type="transmembrane region" description="Helical" evidence="1">
    <location>
        <begin position="414"/>
        <end position="436"/>
    </location>
</feature>
<dbReference type="AlphaFoldDB" id="A0A926HWU0"/>
<evidence type="ECO:0008006" key="5">
    <source>
        <dbReference type="Google" id="ProtNLM"/>
    </source>
</evidence>
<evidence type="ECO:0000313" key="3">
    <source>
        <dbReference type="EMBL" id="MBC8538698.1"/>
    </source>
</evidence>
<feature type="transmembrane region" description="Helical" evidence="1">
    <location>
        <begin position="246"/>
        <end position="262"/>
    </location>
</feature>
<feature type="transmembrane region" description="Helical" evidence="1">
    <location>
        <begin position="54"/>
        <end position="73"/>
    </location>
</feature>
<keyword evidence="1" id="KW-1133">Transmembrane helix</keyword>
<feature type="transmembrane region" description="Helical" evidence="1">
    <location>
        <begin position="220"/>
        <end position="239"/>
    </location>
</feature>
<dbReference type="RefSeq" id="WP_249280409.1">
    <property type="nucleotide sequence ID" value="NZ_JACRSS010000003.1"/>
</dbReference>
<feature type="transmembrane region" description="Helical" evidence="1">
    <location>
        <begin position="28"/>
        <end position="47"/>
    </location>
</feature>
<feature type="transmembrane region" description="Helical" evidence="1">
    <location>
        <begin position="451"/>
        <end position="469"/>
    </location>
</feature>
<feature type="transmembrane region" description="Helical" evidence="1">
    <location>
        <begin position="85"/>
        <end position="102"/>
    </location>
</feature>
<feature type="transmembrane region" description="Helical" evidence="1">
    <location>
        <begin position="481"/>
        <end position="499"/>
    </location>
</feature>
<accession>A0A926HWU0</accession>
<evidence type="ECO:0000256" key="2">
    <source>
        <dbReference type="SAM" id="SignalP"/>
    </source>
</evidence>
<feature type="chain" id="PRO_5038978392" description="Glycosyltransferase RgtA/B/C/D-like domain-containing protein" evidence="2">
    <location>
        <begin position="19"/>
        <end position="642"/>
    </location>
</feature>
<feature type="transmembrane region" description="Helical" evidence="1">
    <location>
        <begin position="268"/>
        <end position="286"/>
    </location>
</feature>
<name>A0A926HWU0_9FIRM</name>
<evidence type="ECO:0000256" key="1">
    <source>
        <dbReference type="SAM" id="Phobius"/>
    </source>
</evidence>
<feature type="signal peptide" evidence="2">
    <location>
        <begin position="1"/>
        <end position="18"/>
    </location>
</feature>
<organism evidence="3 4">
    <name type="scientific">Guopingia tenuis</name>
    <dbReference type="NCBI Taxonomy" id="2763656"/>
    <lineage>
        <taxon>Bacteria</taxon>
        <taxon>Bacillati</taxon>
        <taxon>Bacillota</taxon>
        <taxon>Clostridia</taxon>
        <taxon>Christensenellales</taxon>
        <taxon>Christensenellaceae</taxon>
        <taxon>Guopingia</taxon>
    </lineage>
</organism>
<evidence type="ECO:0000313" key="4">
    <source>
        <dbReference type="Proteomes" id="UP000617951"/>
    </source>
</evidence>
<keyword evidence="4" id="KW-1185">Reference proteome</keyword>
<protein>
    <recommendedName>
        <fullName evidence="5">Glycosyltransferase RgtA/B/C/D-like domain-containing protein</fullName>
    </recommendedName>
</protein>
<dbReference type="EMBL" id="JACRSS010000003">
    <property type="protein sequence ID" value="MBC8538698.1"/>
    <property type="molecule type" value="Genomic_DNA"/>
</dbReference>
<feature type="transmembrane region" description="Helical" evidence="1">
    <location>
        <begin position="302"/>
        <end position="320"/>
    </location>
</feature>
<feature type="transmembrane region" description="Helical" evidence="1">
    <location>
        <begin position="372"/>
        <end position="393"/>
    </location>
</feature>
<gene>
    <name evidence="3" type="ORF">H8693_07090</name>
</gene>
<feature type="transmembrane region" description="Helical" evidence="1">
    <location>
        <begin position="196"/>
        <end position="214"/>
    </location>
</feature>
<keyword evidence="1" id="KW-0472">Membrane</keyword>
<keyword evidence="1" id="KW-0812">Transmembrane</keyword>
<dbReference type="Proteomes" id="UP000617951">
    <property type="component" value="Unassembled WGS sequence"/>
</dbReference>
<sequence>MVFGILLFLILSSGSVLAAAYADHRYEEALPLTIFGIMAVFYFLGIFGALKSGLYTVLALAAAAYLLAGYQVIRRRDFFPFLKRIFTPGFCFFALMFLLAIFSNKGMTPHWWDEFSHWGDTVKVMTMSDAFNASSGFHTLFPSYPPAMSTFQYFMQILRQMLYKTDFCEWLMYSSYHMACAALLAPCFGRLRWKNISGILFCALGAALIPLAGYANYYNILTIDAFLALLAGFCMVYPFAIEKKRGWLQISTLASALFILVLTKQTGLLFALTAAAAYLAGLWMEYRRGKAGERTETPPKRLLVYAALAIGAILLAKGSWEIYLSVQNAPLQFDGEVSLSGLFRVLFESNPADTYRRETALAFSNWLGRSKYSLGDTGISVSFLLFSAILLLGKTCLAHQEDRQYPREKIIRKTLDILCITTYVLYAAGMCIMYMFKFTVEEAVGLSNIERYMKVIILFLLYIQFARLMRLVGEQKTGGRAMAAAAAAILLFAPVNALIEYIPRQQVDTIYAQQEPYISFEKKALAAIPEEKADILLLLDPEDAEFKKTYWIMHYRLRPHHVTHQLGNFDVRDVAGKPFAGANAQELQEGLRGDYEYAMIALSGTEYIRENYANAFENPEEIQAWSLYRVTEAGKLARVPIG</sequence>